<dbReference type="EC" id="2.7.7.70" evidence="10"/>
<keyword evidence="14" id="KW-1185">Reference proteome</keyword>
<dbReference type="RefSeq" id="WP_188702783.1">
    <property type="nucleotide sequence ID" value="NZ_BMMQ01000010.1"/>
</dbReference>
<keyword evidence="5 10" id="KW-0418">Kinase</keyword>
<dbReference type="PROSITE" id="PS00583">
    <property type="entry name" value="PFKB_KINASES_1"/>
    <property type="match status" value="1"/>
</dbReference>
<reference evidence="14" key="1">
    <citation type="journal article" date="2019" name="Int. J. Syst. Evol. Microbiol.">
        <title>The Global Catalogue of Microorganisms (GCM) 10K type strain sequencing project: providing services to taxonomists for standard genome sequencing and annotation.</title>
        <authorList>
            <consortium name="The Broad Institute Genomics Platform"/>
            <consortium name="The Broad Institute Genome Sequencing Center for Infectious Disease"/>
            <person name="Wu L."/>
            <person name="Ma J."/>
        </authorList>
    </citation>
    <scope>NUCLEOTIDE SEQUENCE [LARGE SCALE GENOMIC DNA]</scope>
    <source>
        <strain evidence="14">CGMCC 4.7181</strain>
    </source>
</reference>
<evidence type="ECO:0000256" key="3">
    <source>
        <dbReference type="ARBA" id="ARBA00022695"/>
    </source>
</evidence>
<feature type="region of interest" description="Ribokinase" evidence="10">
    <location>
        <begin position="1"/>
        <end position="331"/>
    </location>
</feature>
<protein>
    <recommendedName>
        <fullName evidence="10">Bifunctional protein HldE</fullName>
    </recommendedName>
    <domain>
        <recommendedName>
            <fullName evidence="10">D-beta-D-heptose 7-phosphate kinase</fullName>
            <ecNumber evidence="10">2.7.1.167</ecNumber>
        </recommendedName>
        <alternativeName>
            <fullName evidence="10">D-beta-D-heptose 7-phosphotransferase</fullName>
        </alternativeName>
        <alternativeName>
            <fullName evidence="10">D-glycero-beta-D-manno-heptose-7-phosphate kinase</fullName>
        </alternativeName>
    </domain>
    <domain>
        <recommendedName>
            <fullName evidence="10">D-beta-D-heptose 1-phosphate adenylyltransferase</fullName>
            <ecNumber evidence="10">2.7.7.70</ecNumber>
        </recommendedName>
        <alternativeName>
            <fullName evidence="10">D-glycero-beta-D-manno-heptose 1-phosphate adenylyltransferase</fullName>
        </alternativeName>
    </domain>
</protein>
<sequence length="493" mass="52058">MAETTRRAQTPTERIRERAPRVVVIGDLLLDGWWSGTIGRIAREAPAPVVDLNAREHVPGGAANTAVNLAALGARVAAVGLVGDDEAGRILREALADAGVDVSRVRAIAGARTTTKVRVSAGEQVIVRIDDSEPDPWPAPALDALIDDVATASADADAQVVCDYGSLLGDEIVERLAALPRPALRVVDAHDARRLRALRPELVTPNAAEAELLAGESLGSGEQRAERAAELSERIREAAGARAAVVTLDRDGTVLLAPGATPVRTRAHPYPEKQASGAGDVFVAALTAAHASGEPLESAVALAQRAADVAVQRVGTCVCGLDELERAAGAELAVVDQDLLAARLDEHRARGDRIVFTNGCFDVLHRGHTASLRQAASLGDVLVVAVNSDASVRRLKGEERPVNGERDRADVIAALACVDYVTIFTEDTPRELIRRLRPHVYAKGGDYTPEMLAETAAADEIGAEIAILDYVADHSTTQIIGRIREVASDGARR</sequence>
<evidence type="ECO:0000259" key="11">
    <source>
        <dbReference type="Pfam" id="PF00294"/>
    </source>
</evidence>
<dbReference type="InterPro" id="IPR029056">
    <property type="entry name" value="Ribokinase-like"/>
</dbReference>
<dbReference type="EC" id="2.7.1.167" evidence="10"/>
<dbReference type="Pfam" id="PF00294">
    <property type="entry name" value="PfkB"/>
    <property type="match status" value="1"/>
</dbReference>
<accession>A0ABQ2N4Y3</accession>
<keyword evidence="2 10" id="KW-0808">Transferase</keyword>
<comment type="pathway">
    <text evidence="10">Nucleotide-sugar biosynthesis; ADP-L-glycero-beta-D-manno-heptose biosynthesis; ADP-L-glycero-beta-D-manno-heptose from D-glycero-beta-D-manno-heptose 7-phosphate: step 1/4.</text>
</comment>
<evidence type="ECO:0000256" key="1">
    <source>
        <dbReference type="ARBA" id="ARBA00004713"/>
    </source>
</evidence>
<comment type="pathway">
    <text evidence="10">Nucleotide-sugar biosynthesis; ADP-L-glycero-beta-D-manno-heptose biosynthesis; ADP-L-glycero-beta-D-manno-heptose from D-glycero-beta-D-manno-heptose 7-phosphate: step 3/4.</text>
</comment>
<keyword evidence="7 10" id="KW-0511">Multifunctional enzyme</keyword>
<dbReference type="InterPro" id="IPR011914">
    <property type="entry name" value="RfaE_dom_II"/>
</dbReference>
<evidence type="ECO:0000256" key="6">
    <source>
        <dbReference type="ARBA" id="ARBA00022840"/>
    </source>
</evidence>
<feature type="binding site" evidence="10">
    <location>
        <begin position="206"/>
        <end position="209"/>
    </location>
    <ligand>
        <name>ATP</name>
        <dbReference type="ChEBI" id="CHEBI:30616"/>
    </ligand>
</feature>
<comment type="catalytic activity">
    <reaction evidence="10">
        <text>D-glycero-beta-D-manno-heptose 7-phosphate + ATP = D-glycero-beta-D-manno-heptose 1,7-bisphosphate + ADP + H(+)</text>
        <dbReference type="Rhea" id="RHEA:27473"/>
        <dbReference type="ChEBI" id="CHEBI:15378"/>
        <dbReference type="ChEBI" id="CHEBI:30616"/>
        <dbReference type="ChEBI" id="CHEBI:60204"/>
        <dbReference type="ChEBI" id="CHEBI:60208"/>
        <dbReference type="ChEBI" id="CHEBI:456216"/>
        <dbReference type="EC" id="2.7.1.167"/>
    </reaction>
</comment>
<dbReference type="Proteomes" id="UP000638043">
    <property type="component" value="Unassembled WGS sequence"/>
</dbReference>
<dbReference type="PANTHER" id="PTHR46969:SF1">
    <property type="entry name" value="BIFUNCTIONAL PROTEIN HLDE"/>
    <property type="match status" value="1"/>
</dbReference>
<evidence type="ECO:0000313" key="13">
    <source>
        <dbReference type="EMBL" id="GGO66832.1"/>
    </source>
</evidence>
<comment type="pathway">
    <text evidence="1">Bacterial outer membrane biogenesis; LPS core biosynthesis.</text>
</comment>
<evidence type="ECO:0000313" key="14">
    <source>
        <dbReference type="Proteomes" id="UP000638043"/>
    </source>
</evidence>
<evidence type="ECO:0000256" key="7">
    <source>
        <dbReference type="ARBA" id="ARBA00023268"/>
    </source>
</evidence>
<proteinExistence type="inferred from homology"/>
<name>A0ABQ2N4Y3_9MICO</name>
<gene>
    <name evidence="10 13" type="primary">hldE</name>
    <name evidence="13" type="ORF">GCM10010910_27170</name>
</gene>
<evidence type="ECO:0000256" key="10">
    <source>
        <dbReference type="HAMAP-Rule" id="MF_01603"/>
    </source>
</evidence>
<comment type="similarity">
    <text evidence="10">In the C-terminal section; belongs to the cytidylyltransferase family.</text>
</comment>
<dbReference type="SUPFAM" id="SSF53613">
    <property type="entry name" value="Ribokinase-like"/>
    <property type="match status" value="1"/>
</dbReference>
<feature type="domain" description="Carbohydrate kinase PfkB" evidence="11">
    <location>
        <begin position="51"/>
        <end position="319"/>
    </location>
</feature>
<comment type="subunit">
    <text evidence="10">Homodimer.</text>
</comment>
<dbReference type="Pfam" id="PF01467">
    <property type="entry name" value="CTP_transf_like"/>
    <property type="match status" value="1"/>
</dbReference>
<organism evidence="13 14">
    <name type="scientific">Microbacterium nanhaiense</name>
    <dbReference type="NCBI Taxonomy" id="1301026"/>
    <lineage>
        <taxon>Bacteria</taxon>
        <taxon>Bacillati</taxon>
        <taxon>Actinomycetota</taxon>
        <taxon>Actinomycetes</taxon>
        <taxon>Micrococcales</taxon>
        <taxon>Microbacteriaceae</taxon>
        <taxon>Microbacterium</taxon>
    </lineage>
</organism>
<comment type="caution">
    <text evidence="13">The sequence shown here is derived from an EMBL/GenBank/DDBJ whole genome shotgun (WGS) entry which is preliminary data.</text>
</comment>
<evidence type="ECO:0000256" key="8">
    <source>
        <dbReference type="ARBA" id="ARBA00023277"/>
    </source>
</evidence>
<dbReference type="HAMAP" id="MF_01603">
    <property type="entry name" value="HldE"/>
    <property type="match status" value="1"/>
</dbReference>
<dbReference type="InterPro" id="IPR011611">
    <property type="entry name" value="PfkB_dom"/>
</dbReference>
<feature type="region of interest" description="Cytidylyltransferase" evidence="10">
    <location>
        <begin position="356"/>
        <end position="493"/>
    </location>
</feature>
<dbReference type="Gene3D" id="3.40.50.620">
    <property type="entry name" value="HUPs"/>
    <property type="match status" value="1"/>
</dbReference>
<dbReference type="InterPro" id="IPR002173">
    <property type="entry name" value="Carboh/pur_kinase_PfkB_CS"/>
</dbReference>
<dbReference type="EMBL" id="BMMQ01000010">
    <property type="protein sequence ID" value="GGO66832.1"/>
    <property type="molecule type" value="Genomic_DNA"/>
</dbReference>
<keyword evidence="6 10" id="KW-0067">ATP-binding</keyword>
<evidence type="ECO:0000256" key="9">
    <source>
        <dbReference type="ARBA" id="ARBA00047428"/>
    </source>
</evidence>
<dbReference type="NCBIfam" id="TIGR02199">
    <property type="entry name" value="rfaE_dom_II"/>
    <property type="match status" value="1"/>
</dbReference>
<evidence type="ECO:0000256" key="5">
    <source>
        <dbReference type="ARBA" id="ARBA00022777"/>
    </source>
</evidence>
<dbReference type="SUPFAM" id="SSF52374">
    <property type="entry name" value="Nucleotidylyl transferase"/>
    <property type="match status" value="1"/>
</dbReference>
<comment type="similarity">
    <text evidence="10">In the N-terminal section; belongs to the carbohydrate kinase PfkB family.</text>
</comment>
<evidence type="ECO:0000256" key="2">
    <source>
        <dbReference type="ARBA" id="ARBA00022679"/>
    </source>
</evidence>
<comment type="function">
    <text evidence="10">Catalyzes the ADP transfer from ATP to D-glycero-beta-D-manno-heptose 1-phosphate, yielding ADP-D-glycero-beta-D-manno-heptose.</text>
</comment>
<comment type="function">
    <text evidence="10">Catalyzes the phosphorylation of D-glycero-D-manno-heptose 7-phosphate at the C-1 position to selectively form D-glycero-beta-D-manno-heptose-1,7-bisphosphate.</text>
</comment>
<dbReference type="InterPro" id="IPR023030">
    <property type="entry name" value="Bifunc_HldE"/>
</dbReference>
<feature type="active site" evidence="10">
    <location>
        <position position="280"/>
    </location>
</feature>
<keyword evidence="4 10" id="KW-0547">Nucleotide-binding</keyword>
<dbReference type="NCBIfam" id="TIGR00125">
    <property type="entry name" value="cyt_tran_rel"/>
    <property type="match status" value="1"/>
</dbReference>
<evidence type="ECO:0000256" key="4">
    <source>
        <dbReference type="ARBA" id="ARBA00022741"/>
    </source>
</evidence>
<dbReference type="InterPro" id="IPR004821">
    <property type="entry name" value="Cyt_trans-like"/>
</dbReference>
<comment type="catalytic activity">
    <reaction evidence="9 10">
        <text>D-glycero-beta-D-manno-heptose 1-phosphate + ATP + H(+) = ADP-D-glycero-beta-D-manno-heptose + diphosphate</text>
        <dbReference type="Rhea" id="RHEA:27465"/>
        <dbReference type="ChEBI" id="CHEBI:15378"/>
        <dbReference type="ChEBI" id="CHEBI:30616"/>
        <dbReference type="ChEBI" id="CHEBI:33019"/>
        <dbReference type="ChEBI" id="CHEBI:59967"/>
        <dbReference type="ChEBI" id="CHEBI:61593"/>
        <dbReference type="EC" id="2.7.7.70"/>
    </reaction>
</comment>
<feature type="domain" description="Cytidyltransferase-like" evidence="12">
    <location>
        <begin position="356"/>
        <end position="454"/>
    </location>
</feature>
<keyword evidence="8 10" id="KW-0119">Carbohydrate metabolism</keyword>
<keyword evidence="3 10" id="KW-0548">Nucleotidyltransferase</keyword>
<dbReference type="PANTHER" id="PTHR46969">
    <property type="entry name" value="BIFUNCTIONAL PROTEIN HLDE"/>
    <property type="match status" value="1"/>
</dbReference>
<dbReference type="InterPro" id="IPR014729">
    <property type="entry name" value="Rossmann-like_a/b/a_fold"/>
</dbReference>
<evidence type="ECO:0000259" key="12">
    <source>
        <dbReference type="Pfam" id="PF01467"/>
    </source>
</evidence>
<dbReference type="Gene3D" id="3.40.1190.20">
    <property type="match status" value="1"/>
</dbReference>